<organism evidence="3 4">
    <name type="scientific">Lepraria neglecta</name>
    <dbReference type="NCBI Taxonomy" id="209136"/>
    <lineage>
        <taxon>Eukaryota</taxon>
        <taxon>Fungi</taxon>
        <taxon>Dikarya</taxon>
        <taxon>Ascomycota</taxon>
        <taxon>Pezizomycotina</taxon>
        <taxon>Lecanoromycetes</taxon>
        <taxon>OSLEUM clade</taxon>
        <taxon>Lecanoromycetidae</taxon>
        <taxon>Lecanorales</taxon>
        <taxon>Lecanorineae</taxon>
        <taxon>Stereocaulaceae</taxon>
        <taxon>Lepraria</taxon>
    </lineage>
</organism>
<reference evidence="3" key="1">
    <citation type="submission" date="2022-11" db="EMBL/GenBank/DDBJ databases">
        <title>Chromosomal genome sequence assembly and mating type (MAT) locus characterization of the leprose asexual lichenized fungus Lepraria neglecta (Nyl.) Erichsen.</title>
        <authorList>
            <person name="Allen J.L."/>
            <person name="Pfeffer B."/>
        </authorList>
    </citation>
    <scope>NUCLEOTIDE SEQUENCE</scope>
    <source>
        <strain evidence="3">Allen 5258</strain>
    </source>
</reference>
<evidence type="ECO:0000313" key="4">
    <source>
        <dbReference type="Proteomes" id="UP001276659"/>
    </source>
</evidence>
<dbReference type="EMBL" id="JASNWA010000008">
    <property type="protein sequence ID" value="KAK3171427.1"/>
    <property type="molecule type" value="Genomic_DNA"/>
</dbReference>
<dbReference type="GO" id="GO:0048270">
    <property type="term" value="F:methionine adenosyltransferase regulator activity"/>
    <property type="evidence" value="ECO:0007669"/>
    <property type="project" value="TreeGrafter"/>
</dbReference>
<dbReference type="Gene3D" id="3.40.50.720">
    <property type="entry name" value="NAD(P)-binding Rossmann-like Domain"/>
    <property type="match status" value="1"/>
</dbReference>
<dbReference type="AlphaFoldDB" id="A0AAD9Z7W6"/>
<dbReference type="Proteomes" id="UP001276659">
    <property type="component" value="Unassembled WGS sequence"/>
</dbReference>
<gene>
    <name evidence="3" type="ORF">OEA41_003511</name>
</gene>
<comment type="caution">
    <text evidence="3">The sequence shown here is derived from an EMBL/GenBank/DDBJ whole genome shotgun (WGS) entry which is preliminary data.</text>
</comment>
<feature type="domain" description="RmlD-like substrate binding" evidence="2">
    <location>
        <begin position="5"/>
        <end position="302"/>
    </location>
</feature>
<evidence type="ECO:0000256" key="1">
    <source>
        <dbReference type="SAM" id="MobiDB-lite"/>
    </source>
</evidence>
<dbReference type="Pfam" id="PF04321">
    <property type="entry name" value="RmlD_sub_bind"/>
    <property type="match status" value="1"/>
</dbReference>
<dbReference type="FunFam" id="3.40.50.720:FF:000357">
    <property type="entry name" value="Methionine adenosyltransferase 2 subunit beta"/>
    <property type="match status" value="1"/>
</dbReference>
<dbReference type="InterPro" id="IPR036291">
    <property type="entry name" value="NAD(P)-bd_dom_sf"/>
</dbReference>
<dbReference type="GO" id="GO:0006556">
    <property type="term" value="P:S-adenosylmethionine biosynthetic process"/>
    <property type="evidence" value="ECO:0007669"/>
    <property type="project" value="TreeGrafter"/>
</dbReference>
<sequence length="321" mass="35303">MARTALITGATGFLGRQVLQAFRSAGWNAVGIGFTRAKPPTILKVNLSDPAELSTALQESRQPPRTDLANPLATGAANRFPDKCNEDPEGAKAINVEASEHLAQATSQYNILLIYISTDYVFPGKPGEAPYEADAAPQPTNLYGQLKLDGEKAILKATQDTGLGLVLRVPVLYGKAEENKESAVNVLIDSLWKVQGKEAQVKMDDWAQRYPTNTEDVARVCVDVAMKYLDSGDARHNMPKVLQFSSEDRMTKYEICELFAEIMGLPVDGMVADKDGGDPNATVQRPYDTHLSTKALKDIGIDVRTQDFKAWWRWQVGAFRK</sequence>
<dbReference type="SUPFAM" id="SSF51735">
    <property type="entry name" value="NAD(P)-binding Rossmann-fold domains"/>
    <property type="match status" value="1"/>
</dbReference>
<keyword evidence="4" id="KW-1185">Reference proteome</keyword>
<dbReference type="GO" id="GO:0048269">
    <property type="term" value="C:methionine adenosyltransferase complex"/>
    <property type="evidence" value="ECO:0007669"/>
    <property type="project" value="TreeGrafter"/>
</dbReference>
<name>A0AAD9Z7W6_9LECA</name>
<accession>A0AAD9Z7W6</accession>
<evidence type="ECO:0000313" key="3">
    <source>
        <dbReference type="EMBL" id="KAK3171427.1"/>
    </source>
</evidence>
<proteinExistence type="predicted"/>
<protein>
    <recommendedName>
        <fullName evidence="2">RmlD-like substrate binding domain-containing protein</fullName>
    </recommendedName>
</protein>
<evidence type="ECO:0000259" key="2">
    <source>
        <dbReference type="Pfam" id="PF04321"/>
    </source>
</evidence>
<feature type="region of interest" description="Disordered" evidence="1">
    <location>
        <begin position="56"/>
        <end position="81"/>
    </location>
</feature>
<dbReference type="InterPro" id="IPR029903">
    <property type="entry name" value="RmlD-like-bd"/>
</dbReference>
<dbReference type="PANTHER" id="PTHR10491:SF4">
    <property type="entry name" value="METHIONINE ADENOSYLTRANSFERASE 2 SUBUNIT BETA"/>
    <property type="match status" value="1"/>
</dbReference>
<dbReference type="CDD" id="cd05254">
    <property type="entry name" value="dTDP_HR_like_SDR_e"/>
    <property type="match status" value="1"/>
</dbReference>
<dbReference type="PANTHER" id="PTHR10491">
    <property type="entry name" value="DTDP-4-DEHYDRORHAMNOSE REDUCTASE"/>
    <property type="match status" value="1"/>
</dbReference>
<dbReference type="InterPro" id="IPR005913">
    <property type="entry name" value="dTDP_dehydrorham_reduct"/>
</dbReference>